<dbReference type="EMBL" id="MPRK01000030">
    <property type="protein sequence ID" value="OOZ42513.1"/>
    <property type="molecule type" value="Genomic_DNA"/>
</dbReference>
<organism evidence="2 3">
    <name type="scientific">Solemya elarraichensis gill symbiont</name>
    <dbReference type="NCBI Taxonomy" id="1918949"/>
    <lineage>
        <taxon>Bacteria</taxon>
        <taxon>Pseudomonadati</taxon>
        <taxon>Pseudomonadota</taxon>
        <taxon>Gammaproteobacteria</taxon>
        <taxon>sulfur-oxidizing symbionts</taxon>
    </lineage>
</organism>
<proteinExistence type="predicted"/>
<evidence type="ECO:0000313" key="3">
    <source>
        <dbReference type="Proteomes" id="UP000190198"/>
    </source>
</evidence>
<dbReference type="AlphaFoldDB" id="A0A1T2LBN2"/>
<feature type="compositionally biased region" description="Basic and acidic residues" evidence="1">
    <location>
        <begin position="92"/>
        <end position="160"/>
    </location>
</feature>
<evidence type="ECO:0000313" key="2">
    <source>
        <dbReference type="EMBL" id="OOZ42513.1"/>
    </source>
</evidence>
<sequence length="202" mass="22199">MDSKLIVLVTAISTLTGTAVKAADCTLPMSKGEQRYHQEQMSRLSGSARQAYSDGLYPQLRQRAENCGWSLPDQPPWNDPAVIDSTPPGAPSKERAAMKAEMEKAHADMRTRMEQAKAEMEARRQQQAKQHAEMREQVRKEAEQQRAQHQAEIEARRKQAEQPTAPEASETSAETSEAAADTPQPQAETQQSSAAASAAPET</sequence>
<keyword evidence="3" id="KW-1185">Reference proteome</keyword>
<evidence type="ECO:0000256" key="1">
    <source>
        <dbReference type="SAM" id="MobiDB-lite"/>
    </source>
</evidence>
<accession>A0A1T2LBN2</accession>
<reference evidence="2 3" key="1">
    <citation type="submission" date="2016-11" db="EMBL/GenBank/DDBJ databases">
        <title>Mixed transmission modes and dynamic genome evolution in an obligate animal-bacterial symbiosis.</title>
        <authorList>
            <person name="Russell S.L."/>
            <person name="Corbett-Detig R.B."/>
            <person name="Cavanaugh C.M."/>
        </authorList>
    </citation>
    <scope>NUCLEOTIDE SEQUENCE [LARGE SCALE GENOMIC DNA]</scope>
    <source>
        <strain evidence="2">Sp-SM6</strain>
    </source>
</reference>
<gene>
    <name evidence="2" type="ORF">BOW52_02780</name>
</gene>
<protein>
    <submittedName>
        <fullName evidence="2">Uncharacterized protein</fullName>
    </submittedName>
</protein>
<feature type="non-terminal residue" evidence="2">
    <location>
        <position position="202"/>
    </location>
</feature>
<name>A0A1T2LBN2_9GAMM</name>
<feature type="region of interest" description="Disordered" evidence="1">
    <location>
        <begin position="67"/>
        <end position="202"/>
    </location>
</feature>
<comment type="caution">
    <text evidence="2">The sequence shown here is derived from an EMBL/GenBank/DDBJ whole genome shotgun (WGS) entry which is preliminary data.</text>
</comment>
<dbReference type="Proteomes" id="UP000190198">
    <property type="component" value="Unassembled WGS sequence"/>
</dbReference>
<feature type="compositionally biased region" description="Low complexity" evidence="1">
    <location>
        <begin position="163"/>
        <end position="202"/>
    </location>
</feature>